<dbReference type="AlphaFoldDB" id="A0A150WLC8"/>
<keyword evidence="1" id="KW-0808">Transferase</keyword>
<keyword evidence="2" id="KW-1185">Reference proteome</keyword>
<protein>
    <submittedName>
        <fullName evidence="1">SAM-dependent methyltransferase</fullName>
    </submittedName>
</protein>
<proteinExistence type="predicted"/>
<name>A0A150WLC8_BDEBC</name>
<dbReference type="OrthoDB" id="9815644at2"/>
<dbReference type="RefSeq" id="WP_061835255.1">
    <property type="nucleotide sequence ID" value="NZ_LUKE01000002.1"/>
</dbReference>
<accession>A0A150WLC8</accession>
<dbReference type="GO" id="GO:0032259">
    <property type="term" value="P:methylation"/>
    <property type="evidence" value="ECO:0007669"/>
    <property type="project" value="UniProtKB-KW"/>
</dbReference>
<organism evidence="1 2">
    <name type="scientific">Bdellovibrio bacteriovorus</name>
    <dbReference type="NCBI Taxonomy" id="959"/>
    <lineage>
        <taxon>Bacteria</taxon>
        <taxon>Pseudomonadati</taxon>
        <taxon>Bdellovibrionota</taxon>
        <taxon>Bdellovibrionia</taxon>
        <taxon>Bdellovibrionales</taxon>
        <taxon>Pseudobdellovibrionaceae</taxon>
        <taxon>Bdellovibrio</taxon>
    </lineage>
</organism>
<dbReference type="Gene3D" id="3.40.50.150">
    <property type="entry name" value="Vaccinia Virus protein VP39"/>
    <property type="match status" value="1"/>
</dbReference>
<dbReference type="Proteomes" id="UP000075320">
    <property type="component" value="Unassembled WGS sequence"/>
</dbReference>
<dbReference type="PANTHER" id="PTHR43861">
    <property type="entry name" value="TRANS-ACONITATE 2-METHYLTRANSFERASE-RELATED"/>
    <property type="match status" value="1"/>
</dbReference>
<dbReference type="SUPFAM" id="SSF53335">
    <property type="entry name" value="S-adenosyl-L-methionine-dependent methyltransferases"/>
    <property type="match status" value="1"/>
</dbReference>
<dbReference type="EMBL" id="LUKE01000002">
    <property type="protein sequence ID" value="KYG64744.1"/>
    <property type="molecule type" value="Genomic_DNA"/>
</dbReference>
<evidence type="ECO:0000313" key="2">
    <source>
        <dbReference type="Proteomes" id="UP000075320"/>
    </source>
</evidence>
<comment type="caution">
    <text evidence="1">The sequence shown here is derived from an EMBL/GenBank/DDBJ whole genome shotgun (WGS) entry which is preliminary data.</text>
</comment>
<dbReference type="GO" id="GO:0008168">
    <property type="term" value="F:methyltransferase activity"/>
    <property type="evidence" value="ECO:0007669"/>
    <property type="project" value="UniProtKB-KW"/>
</dbReference>
<reference evidence="1 2" key="1">
    <citation type="submission" date="2016-03" db="EMBL/GenBank/DDBJ databases">
        <authorList>
            <person name="Ploux O."/>
        </authorList>
    </citation>
    <scope>NUCLEOTIDE SEQUENCE [LARGE SCALE GENOMIC DNA]</scope>
    <source>
        <strain evidence="1 2">R0</strain>
    </source>
</reference>
<dbReference type="PANTHER" id="PTHR43861:SF6">
    <property type="entry name" value="METHYLTRANSFERASE TYPE 11"/>
    <property type="match status" value="1"/>
</dbReference>
<evidence type="ECO:0000313" key="1">
    <source>
        <dbReference type="EMBL" id="KYG64744.1"/>
    </source>
</evidence>
<dbReference type="CDD" id="cd02440">
    <property type="entry name" value="AdoMet_MTases"/>
    <property type="match status" value="1"/>
</dbReference>
<gene>
    <name evidence="1" type="ORF">AZI86_11090</name>
</gene>
<dbReference type="Pfam" id="PF13489">
    <property type="entry name" value="Methyltransf_23"/>
    <property type="match status" value="1"/>
</dbReference>
<keyword evidence="1" id="KW-0489">Methyltransferase</keyword>
<dbReference type="InterPro" id="IPR029063">
    <property type="entry name" value="SAM-dependent_MTases_sf"/>
</dbReference>
<sequence>MKEEEIRPKAILDQYLKLSAEDGAKLDKNLFQECVCQACGGTRKETKFEKHGYTYKMCLDCHSLFCSPRPTPDQISSLYFNSPSSTFWSNVFFPSVRDARREKLFKPKAKKIANLIKEKGLAVKTVCDIGAGHGLFLEELQKEIPGLSLFAVEPDSTSAEVCRSKGIETLVSTAEDAKVWRNKFDLVLCSEVVEHVHNVKNFVSSVHSLVRSGGHYLITGLGYDGFDILTLQDKSKAVSPPHHLNFLSVEGFNKLFILLGARSVEVWTPGQLDVDIVINSGIENEFIRVLKARGDSVVREFQEFLARNQLSSHTWILVQK</sequence>